<dbReference type="NCBIfam" id="NF009154">
    <property type="entry name" value="PRK12497.3-3"/>
    <property type="match status" value="1"/>
</dbReference>
<dbReference type="PANTHER" id="PTHR34039:SF1">
    <property type="entry name" value="UPF0102 PROTEIN YRAN"/>
    <property type="match status" value="1"/>
</dbReference>
<gene>
    <name evidence="3" type="ORF">ACFFVD_10105</name>
</gene>
<protein>
    <recommendedName>
        <fullName evidence="2">UPF0102 protein ACFFVD_10105</fullName>
    </recommendedName>
</protein>
<comment type="caution">
    <text evidence="3">The sequence shown here is derived from an EMBL/GenBank/DDBJ whole genome shotgun (WGS) entry which is preliminary data.</text>
</comment>
<sequence length="133" mass="14567">MLGAGGSSGARRGGSDRRQRIGRLGEKHAAALFTARGGVVLAQNWHHRNGELDLVILDAAGRLRFVEVKARTGTQFGTAAEAVTGSKQHKIRELATAWLTENPTRWREVHFDVVAVDLSDESNPRLELLEDVM</sequence>
<dbReference type="RefSeq" id="WP_182632927.1">
    <property type="nucleotide sequence ID" value="NZ_JBHMDY010000004.1"/>
</dbReference>
<evidence type="ECO:0000313" key="3">
    <source>
        <dbReference type="EMBL" id="MFB9260156.1"/>
    </source>
</evidence>
<dbReference type="InterPro" id="IPR003509">
    <property type="entry name" value="UPF0102_YraN-like"/>
</dbReference>
<evidence type="ECO:0000256" key="1">
    <source>
        <dbReference type="ARBA" id="ARBA00006738"/>
    </source>
</evidence>
<dbReference type="SUPFAM" id="SSF52980">
    <property type="entry name" value="Restriction endonuclease-like"/>
    <property type="match status" value="1"/>
</dbReference>
<dbReference type="Proteomes" id="UP001589700">
    <property type="component" value="Unassembled WGS sequence"/>
</dbReference>
<evidence type="ECO:0000313" key="4">
    <source>
        <dbReference type="Proteomes" id="UP001589700"/>
    </source>
</evidence>
<dbReference type="HAMAP" id="MF_00048">
    <property type="entry name" value="UPF0102"/>
    <property type="match status" value="1"/>
</dbReference>
<dbReference type="Gene3D" id="3.40.1350.10">
    <property type="match status" value="1"/>
</dbReference>
<dbReference type="EMBL" id="JBHMDY010000004">
    <property type="protein sequence ID" value="MFB9260156.1"/>
    <property type="molecule type" value="Genomic_DNA"/>
</dbReference>
<accession>A0ABV5JR60</accession>
<keyword evidence="4" id="KW-1185">Reference proteome</keyword>
<dbReference type="NCBIfam" id="TIGR00252">
    <property type="entry name" value="YraN family protein"/>
    <property type="match status" value="1"/>
</dbReference>
<evidence type="ECO:0000256" key="2">
    <source>
        <dbReference type="HAMAP-Rule" id="MF_00048"/>
    </source>
</evidence>
<dbReference type="InterPro" id="IPR011856">
    <property type="entry name" value="tRNA_endonuc-like_dom_sf"/>
</dbReference>
<dbReference type="NCBIfam" id="NF009150">
    <property type="entry name" value="PRK12497.1-3"/>
    <property type="match status" value="1"/>
</dbReference>
<dbReference type="PANTHER" id="PTHR34039">
    <property type="entry name" value="UPF0102 PROTEIN YRAN"/>
    <property type="match status" value="1"/>
</dbReference>
<comment type="similarity">
    <text evidence="1 2">Belongs to the UPF0102 family.</text>
</comment>
<organism evidence="3 4">
    <name type="scientific">Dietzia aerolata</name>
    <dbReference type="NCBI Taxonomy" id="595984"/>
    <lineage>
        <taxon>Bacteria</taxon>
        <taxon>Bacillati</taxon>
        <taxon>Actinomycetota</taxon>
        <taxon>Actinomycetes</taxon>
        <taxon>Mycobacteriales</taxon>
        <taxon>Dietziaceae</taxon>
        <taxon>Dietzia</taxon>
    </lineage>
</organism>
<reference evidence="3 4" key="1">
    <citation type="submission" date="2024-09" db="EMBL/GenBank/DDBJ databases">
        <authorList>
            <person name="Sun Q."/>
            <person name="Mori K."/>
        </authorList>
    </citation>
    <scope>NUCLEOTIDE SEQUENCE [LARGE SCALE GENOMIC DNA]</scope>
    <source>
        <strain evidence="3 4">CCM 7659</strain>
    </source>
</reference>
<proteinExistence type="inferred from homology"/>
<dbReference type="InterPro" id="IPR011335">
    <property type="entry name" value="Restrct_endonuc-II-like"/>
</dbReference>
<dbReference type="Pfam" id="PF02021">
    <property type="entry name" value="UPF0102"/>
    <property type="match status" value="1"/>
</dbReference>
<name>A0ABV5JR60_9ACTN</name>